<feature type="non-terminal residue" evidence="1">
    <location>
        <position position="1"/>
    </location>
</feature>
<feature type="non-terminal residue" evidence="1">
    <location>
        <position position="69"/>
    </location>
</feature>
<organism evidence="1">
    <name type="scientific">marine sediment metagenome</name>
    <dbReference type="NCBI Taxonomy" id="412755"/>
    <lineage>
        <taxon>unclassified sequences</taxon>
        <taxon>metagenomes</taxon>
        <taxon>ecological metagenomes</taxon>
    </lineage>
</organism>
<evidence type="ECO:0000313" key="1">
    <source>
        <dbReference type="EMBL" id="GAH24778.1"/>
    </source>
</evidence>
<accession>X1FVG3</accession>
<dbReference type="EMBL" id="BART01041315">
    <property type="protein sequence ID" value="GAH24778.1"/>
    <property type="molecule type" value="Genomic_DNA"/>
</dbReference>
<protein>
    <submittedName>
        <fullName evidence="1">Uncharacterized protein</fullName>
    </submittedName>
</protein>
<proteinExistence type="predicted"/>
<reference evidence="1" key="1">
    <citation type="journal article" date="2014" name="Front. Microbiol.">
        <title>High frequency of phylogenetically diverse reductive dehalogenase-homologous genes in deep subseafloor sedimentary metagenomes.</title>
        <authorList>
            <person name="Kawai M."/>
            <person name="Futagami T."/>
            <person name="Toyoda A."/>
            <person name="Takaki Y."/>
            <person name="Nishi S."/>
            <person name="Hori S."/>
            <person name="Arai W."/>
            <person name="Tsubouchi T."/>
            <person name="Morono Y."/>
            <person name="Uchiyama I."/>
            <person name="Ito T."/>
            <person name="Fujiyama A."/>
            <person name="Inagaki F."/>
            <person name="Takami H."/>
        </authorList>
    </citation>
    <scope>NUCLEOTIDE SEQUENCE</scope>
    <source>
        <strain evidence="1">Expedition CK06-06</strain>
    </source>
</reference>
<name>X1FVG3_9ZZZZ</name>
<gene>
    <name evidence="1" type="ORF">S01H4_66578</name>
</gene>
<sequence length="69" mass="8013">IRCNCLTKTPDPKFHSHGCPVRKGIKFPRLFYWEGAENSFCPVPDMVEGIINAEDFMDEHLEEVKITFK</sequence>
<dbReference type="AlphaFoldDB" id="X1FVG3"/>
<comment type="caution">
    <text evidence="1">The sequence shown here is derived from an EMBL/GenBank/DDBJ whole genome shotgun (WGS) entry which is preliminary data.</text>
</comment>